<keyword evidence="6" id="KW-0808">Transferase</keyword>
<dbReference type="GO" id="GO:0008483">
    <property type="term" value="F:transaminase activity"/>
    <property type="evidence" value="ECO:0007669"/>
    <property type="project" value="UniProtKB-KW"/>
</dbReference>
<dbReference type="RefSeq" id="WP_196214372.1">
    <property type="nucleotide sequence ID" value="NZ_CP013944.1"/>
</dbReference>
<accession>A0AAC9EUT7</accession>
<feature type="modified residue" description="N6-(pyridoxal phosphate)lysine" evidence="4">
    <location>
        <position position="189"/>
    </location>
</feature>
<evidence type="ECO:0000256" key="2">
    <source>
        <dbReference type="ARBA" id="ARBA00037999"/>
    </source>
</evidence>
<dbReference type="PANTHER" id="PTHR30244">
    <property type="entry name" value="TRANSAMINASE"/>
    <property type="match status" value="1"/>
</dbReference>
<gene>
    <name evidence="6" type="ORF">KU39_1121</name>
</gene>
<dbReference type="GO" id="GO:0000271">
    <property type="term" value="P:polysaccharide biosynthetic process"/>
    <property type="evidence" value="ECO:0007669"/>
    <property type="project" value="TreeGrafter"/>
</dbReference>
<dbReference type="Gene3D" id="3.40.640.10">
    <property type="entry name" value="Type I PLP-dependent aspartate aminotransferase-like (Major domain)"/>
    <property type="match status" value="1"/>
</dbReference>
<name>A0AAC9EUT7_PISSA</name>
<protein>
    <submittedName>
        <fullName evidence="6">DegT/DnrJ/EryC1/StrS aminotransferase family protein</fullName>
    </submittedName>
</protein>
<feature type="active site" description="Proton acceptor" evidence="3">
    <location>
        <position position="189"/>
    </location>
</feature>
<reference evidence="6 7" key="1">
    <citation type="journal article" date="2014" name="Genome Announc.">
        <title>Comparative Genome Analysis of Two Isolates of the Fish Pathogen Piscirickettsia salmonis from Different Hosts Reveals Major Differences in Virulence-Associated Secretion Systems.</title>
        <authorList>
            <person name="Bohle H."/>
            <person name="Henriquez P."/>
            <person name="Grothusen H."/>
            <person name="Navas E."/>
            <person name="Sandoval A."/>
            <person name="Bustamante F."/>
            <person name="Bustos P."/>
            <person name="Mancilla M."/>
        </authorList>
    </citation>
    <scope>NUCLEOTIDE SEQUENCE [LARGE SCALE GENOMIC DNA]</scope>
    <source>
        <strain evidence="7">B1-32597</strain>
    </source>
</reference>
<dbReference type="InterPro" id="IPR000653">
    <property type="entry name" value="DegT/StrS_aminotransferase"/>
</dbReference>
<sequence length="350" mass="39281">MRDRPIPLFIPEIVGCDKLAPYLKQIDKNQWYSNRGPLVCDFETRIAEHFNYPQGGVATCASGTLGLISTLLALELPRGSKCVMPAWTFIGTMAAINAAGLEPVLADVELDSWALDINEVKKCVEVDKEISAVIVVCPFGKMIDIALWEDFSKRYNIAVIIDGAACFDSFKQVGKKTKLPFIVSLHATKVFGIGEGGLVFSENTDLIKKVKKITNFGIDEQRQVPVVGINGKMSEYHAAVGHALLDEWYDYRQCWKKLIKSYQRCLGAMSQFSDEYITANCILKLDKGEIAKLKRQLKGHMEFRCIWQLLDRKCNNALHLSQTIVSIPFYFNINLSAVNTVLGYIHEDCK</sequence>
<proteinExistence type="inferred from homology"/>
<dbReference type="EMBL" id="CP012508">
    <property type="protein sequence ID" value="ALB22304.1"/>
    <property type="molecule type" value="Genomic_DNA"/>
</dbReference>
<evidence type="ECO:0000313" key="7">
    <source>
        <dbReference type="Proteomes" id="UP000029558"/>
    </source>
</evidence>
<evidence type="ECO:0000256" key="4">
    <source>
        <dbReference type="PIRSR" id="PIRSR000390-2"/>
    </source>
</evidence>
<keyword evidence="1 4" id="KW-0663">Pyridoxal phosphate</keyword>
<dbReference type="Pfam" id="PF01041">
    <property type="entry name" value="DegT_DnrJ_EryC1"/>
    <property type="match status" value="1"/>
</dbReference>
<dbReference type="PANTHER" id="PTHR30244:SF9">
    <property type="entry name" value="PROTEIN RV3402C"/>
    <property type="match status" value="1"/>
</dbReference>
<comment type="similarity">
    <text evidence="2 5">Belongs to the DegT/DnrJ/EryC1 family.</text>
</comment>
<evidence type="ECO:0000256" key="3">
    <source>
        <dbReference type="PIRSR" id="PIRSR000390-1"/>
    </source>
</evidence>
<dbReference type="InterPro" id="IPR015421">
    <property type="entry name" value="PyrdxlP-dep_Trfase_major"/>
</dbReference>
<evidence type="ECO:0000256" key="5">
    <source>
        <dbReference type="RuleBase" id="RU004508"/>
    </source>
</evidence>
<dbReference type="AlphaFoldDB" id="A0AAC9EUT7"/>
<dbReference type="GO" id="GO:0030170">
    <property type="term" value="F:pyridoxal phosphate binding"/>
    <property type="evidence" value="ECO:0007669"/>
    <property type="project" value="TreeGrafter"/>
</dbReference>
<dbReference type="SUPFAM" id="SSF53383">
    <property type="entry name" value="PLP-dependent transferases"/>
    <property type="match status" value="1"/>
</dbReference>
<evidence type="ECO:0000256" key="1">
    <source>
        <dbReference type="ARBA" id="ARBA00022898"/>
    </source>
</evidence>
<dbReference type="InterPro" id="IPR015424">
    <property type="entry name" value="PyrdxlP-dep_Trfase"/>
</dbReference>
<organism evidence="6 7">
    <name type="scientific">Piscirickettsia salmonis</name>
    <dbReference type="NCBI Taxonomy" id="1238"/>
    <lineage>
        <taxon>Bacteria</taxon>
        <taxon>Pseudomonadati</taxon>
        <taxon>Pseudomonadota</taxon>
        <taxon>Gammaproteobacteria</taxon>
        <taxon>Thiotrichales</taxon>
        <taxon>Piscirickettsiaceae</taxon>
        <taxon>Piscirickettsia</taxon>
    </lineage>
</organism>
<dbReference type="Proteomes" id="UP000029558">
    <property type="component" value="Chromosome"/>
</dbReference>
<keyword evidence="6" id="KW-0032">Aminotransferase</keyword>
<evidence type="ECO:0000313" key="6">
    <source>
        <dbReference type="EMBL" id="ALB22304.1"/>
    </source>
</evidence>